<dbReference type="GO" id="GO:0045202">
    <property type="term" value="C:synapse"/>
    <property type="evidence" value="ECO:0007669"/>
    <property type="project" value="GOC"/>
</dbReference>
<dbReference type="AlphaFoldDB" id="A0A915JWH9"/>
<keyword evidence="2" id="KW-0530">Neurotransmitter biosynthesis</keyword>
<dbReference type="InterPro" id="IPR039551">
    <property type="entry name" value="Cho/carn_acyl_trans"/>
</dbReference>
<dbReference type="InterPro" id="IPR023213">
    <property type="entry name" value="CAT-like_dom_sf"/>
</dbReference>
<dbReference type="SUPFAM" id="SSF52777">
    <property type="entry name" value="CoA-dependent acyltransferases"/>
    <property type="match status" value="1"/>
</dbReference>
<evidence type="ECO:0000256" key="4">
    <source>
        <dbReference type="ARBA" id="ARBA00040495"/>
    </source>
</evidence>
<proteinExistence type="inferred from homology"/>
<dbReference type="Gene3D" id="3.30.559.10">
    <property type="entry name" value="Chloramphenicol acetyltransferase-like domain"/>
    <property type="match status" value="1"/>
</dbReference>
<evidence type="ECO:0000313" key="7">
    <source>
        <dbReference type="WBParaSite" id="nRc.2.0.1.t30384-RA"/>
    </source>
</evidence>
<evidence type="ECO:0000256" key="1">
    <source>
        <dbReference type="ARBA" id="ARBA00005232"/>
    </source>
</evidence>
<dbReference type="GO" id="GO:0007274">
    <property type="term" value="P:neuromuscular synaptic transmission"/>
    <property type="evidence" value="ECO:0007669"/>
    <property type="project" value="TreeGrafter"/>
</dbReference>
<dbReference type="EC" id="2.3.1.6" evidence="3"/>
<dbReference type="Pfam" id="PF00755">
    <property type="entry name" value="Carn_acyltransf"/>
    <property type="match status" value="1"/>
</dbReference>
<dbReference type="Proteomes" id="UP000887565">
    <property type="component" value="Unplaced"/>
</dbReference>
<dbReference type="GO" id="GO:0005737">
    <property type="term" value="C:cytoplasm"/>
    <property type="evidence" value="ECO:0007669"/>
    <property type="project" value="TreeGrafter"/>
</dbReference>
<evidence type="ECO:0000256" key="3">
    <source>
        <dbReference type="ARBA" id="ARBA00039091"/>
    </source>
</evidence>
<dbReference type="WBParaSite" id="nRc.2.0.1.t30384-RA">
    <property type="protein sequence ID" value="nRc.2.0.1.t30384-RA"/>
    <property type="gene ID" value="nRc.2.0.1.g30384"/>
</dbReference>
<dbReference type="GO" id="GO:0004102">
    <property type="term" value="F:choline O-acetyltransferase activity"/>
    <property type="evidence" value="ECO:0007669"/>
    <property type="project" value="UniProtKB-EC"/>
</dbReference>
<dbReference type="InterPro" id="IPR000542">
    <property type="entry name" value="Carn_acyl_trans"/>
</dbReference>
<organism evidence="6 7">
    <name type="scientific">Romanomermis culicivorax</name>
    <name type="common">Nematode worm</name>
    <dbReference type="NCBI Taxonomy" id="13658"/>
    <lineage>
        <taxon>Eukaryota</taxon>
        <taxon>Metazoa</taxon>
        <taxon>Ecdysozoa</taxon>
        <taxon>Nematoda</taxon>
        <taxon>Enoplea</taxon>
        <taxon>Dorylaimia</taxon>
        <taxon>Mermithida</taxon>
        <taxon>Mermithoidea</taxon>
        <taxon>Mermithidae</taxon>
        <taxon>Romanomermis</taxon>
    </lineage>
</organism>
<keyword evidence="6" id="KW-1185">Reference proteome</keyword>
<evidence type="ECO:0000259" key="5">
    <source>
        <dbReference type="Pfam" id="PF00755"/>
    </source>
</evidence>
<dbReference type="PANTHER" id="PTHR22589">
    <property type="entry name" value="CARNITINE O-ACYLTRANSFERASE"/>
    <property type="match status" value="1"/>
</dbReference>
<name>A0A915JWH9_ROMCU</name>
<comment type="similarity">
    <text evidence="1">Belongs to the carnitine/choline acetyltransferase family.</text>
</comment>
<evidence type="ECO:0000313" key="6">
    <source>
        <dbReference type="Proteomes" id="UP000887565"/>
    </source>
</evidence>
<dbReference type="GO" id="GO:0043005">
    <property type="term" value="C:neuron projection"/>
    <property type="evidence" value="ECO:0007669"/>
    <property type="project" value="TreeGrafter"/>
</dbReference>
<dbReference type="GO" id="GO:0008292">
    <property type="term" value="P:acetylcholine biosynthetic process"/>
    <property type="evidence" value="ECO:0007669"/>
    <property type="project" value="TreeGrafter"/>
</dbReference>
<reference evidence="7" key="1">
    <citation type="submission" date="2022-11" db="UniProtKB">
        <authorList>
            <consortium name="WormBaseParasite"/>
        </authorList>
    </citation>
    <scope>IDENTIFICATION</scope>
</reference>
<protein>
    <recommendedName>
        <fullName evidence="4">Choline O-acetyltransferase</fullName>
        <ecNumber evidence="3">2.3.1.6</ecNumber>
    </recommendedName>
</protein>
<feature type="domain" description="Choline/carnitine acyltransferase" evidence="5">
    <location>
        <begin position="1"/>
        <end position="185"/>
    </location>
</feature>
<sequence>MKISPDAYIQIVLQWTYYRCHGRLVSTYESAGLRRFRLGRVDNIRAATPEALAWAKVMEDLDASRITKKRAFQNALKKHTTVMTDTLFGYGIDNHMVALRELCHLTGKGLPKIFTDTTFNELFRFPLSTSQVPVNIPKTLIGYGAVVDDGYGCGYSPTNNAITFTIASFHSSSKSDSALFRKTLEITLDDMKDFLEVEFPHGIEQES</sequence>
<dbReference type="PANTHER" id="PTHR22589:SF14">
    <property type="entry name" value="CHOLINE O-ACETYLTRANSFERASE"/>
    <property type="match status" value="1"/>
</dbReference>
<dbReference type="OMA" id="TEEIRCT"/>
<evidence type="ECO:0000256" key="2">
    <source>
        <dbReference type="ARBA" id="ARBA00022979"/>
    </source>
</evidence>
<accession>A0A915JWH9</accession>